<name>A0A855G8W9_9NEIS</name>
<dbReference type="Proteomes" id="UP000230463">
    <property type="component" value="Unassembled WGS sequence"/>
</dbReference>
<dbReference type="GO" id="GO:0003697">
    <property type="term" value="F:single-stranded DNA binding"/>
    <property type="evidence" value="ECO:0007669"/>
    <property type="project" value="InterPro"/>
</dbReference>
<dbReference type="CDD" id="cd04496">
    <property type="entry name" value="SSB_OBF"/>
    <property type="match status" value="1"/>
</dbReference>
<dbReference type="SUPFAM" id="SSF50249">
    <property type="entry name" value="Nucleic acid-binding proteins"/>
    <property type="match status" value="1"/>
</dbReference>
<gene>
    <name evidence="4" type="ORF">BHC57_04050</name>
</gene>
<evidence type="ECO:0000256" key="2">
    <source>
        <dbReference type="PIRNR" id="PIRNR002070"/>
    </source>
</evidence>
<dbReference type="EMBL" id="MEIU01000043">
    <property type="protein sequence ID" value="PIT60478.1"/>
    <property type="molecule type" value="Genomic_DNA"/>
</dbReference>
<dbReference type="Gene3D" id="2.40.50.140">
    <property type="entry name" value="Nucleic acid-binding proteins"/>
    <property type="match status" value="1"/>
</dbReference>
<keyword evidence="1 2" id="KW-0238">DNA-binding</keyword>
<dbReference type="InterPro" id="IPR011344">
    <property type="entry name" value="ssDNA-bd"/>
</dbReference>
<dbReference type="PROSITE" id="PS50935">
    <property type="entry name" value="SSB"/>
    <property type="match status" value="1"/>
</dbReference>
<evidence type="ECO:0000256" key="3">
    <source>
        <dbReference type="RuleBase" id="RU000524"/>
    </source>
</evidence>
<dbReference type="RefSeq" id="WP_100123479.1">
    <property type="nucleotide sequence ID" value="NZ_MEIU01000043.1"/>
</dbReference>
<dbReference type="PANTHER" id="PTHR10302:SF27">
    <property type="entry name" value="SINGLE-STRANDED DNA-BINDING PROTEIN"/>
    <property type="match status" value="1"/>
</dbReference>
<dbReference type="Pfam" id="PF00436">
    <property type="entry name" value="SSB"/>
    <property type="match status" value="1"/>
</dbReference>
<dbReference type="PIRSF" id="PIRSF002070">
    <property type="entry name" value="SSB"/>
    <property type="match status" value="1"/>
</dbReference>
<protein>
    <recommendedName>
        <fullName evidence="2 3">Single-stranded DNA-binding protein</fullName>
    </recommendedName>
</protein>
<dbReference type="GO" id="GO:0006260">
    <property type="term" value="P:DNA replication"/>
    <property type="evidence" value="ECO:0007669"/>
    <property type="project" value="InterPro"/>
</dbReference>
<proteinExistence type="predicted"/>
<dbReference type="InterPro" id="IPR012340">
    <property type="entry name" value="NA-bd_OB-fold"/>
</dbReference>
<comment type="caution">
    <text evidence="4">The sequence shown here is derived from an EMBL/GenBank/DDBJ whole genome shotgun (WGS) entry which is preliminary data.</text>
</comment>
<dbReference type="NCBIfam" id="TIGR00621">
    <property type="entry name" value="ssb"/>
    <property type="match status" value="1"/>
</dbReference>
<reference evidence="4 5" key="1">
    <citation type="journal article" date="2017" name="MBio">
        <title>Type VI secretion-mediated competition in the bee gut microbiome.</title>
        <authorList>
            <person name="Steele M.I."/>
            <person name="Kwong W.K."/>
            <person name="Powell J.E."/>
            <person name="Whiteley M."/>
            <person name="Moran N.A."/>
        </authorList>
    </citation>
    <scope>NUCLEOTIDE SEQUENCE [LARGE SCALE GENOMIC DNA]</scope>
    <source>
        <strain evidence="4 5">HK3</strain>
    </source>
</reference>
<organism evidence="4 5">
    <name type="scientific">Snodgrassella alvi</name>
    <dbReference type="NCBI Taxonomy" id="1196083"/>
    <lineage>
        <taxon>Bacteria</taxon>
        <taxon>Pseudomonadati</taxon>
        <taxon>Pseudomonadota</taxon>
        <taxon>Betaproteobacteria</taxon>
        <taxon>Neisseriales</taxon>
        <taxon>Neisseriaceae</taxon>
        <taxon>Snodgrassella</taxon>
    </lineage>
</organism>
<dbReference type="InterPro" id="IPR000424">
    <property type="entry name" value="Primosome_PriB/ssb"/>
</dbReference>
<evidence type="ECO:0000256" key="1">
    <source>
        <dbReference type="ARBA" id="ARBA00023125"/>
    </source>
</evidence>
<sequence>MNPYFNCIEVIGNLGKKPTLSYLNPTTAVTRLNIAVNEKYIDKVTGKENEIIQWFRAVVYGTQAELACEYLNKGDSVFIRGAMRWRTYLLRDERREIWEIHADKLIMLSPRKDYP</sequence>
<accession>A0A855G8W9</accession>
<dbReference type="GO" id="GO:0009295">
    <property type="term" value="C:nucleoid"/>
    <property type="evidence" value="ECO:0007669"/>
    <property type="project" value="TreeGrafter"/>
</dbReference>
<evidence type="ECO:0000313" key="4">
    <source>
        <dbReference type="EMBL" id="PIT60478.1"/>
    </source>
</evidence>
<evidence type="ECO:0000313" key="5">
    <source>
        <dbReference type="Proteomes" id="UP000230463"/>
    </source>
</evidence>
<dbReference type="PANTHER" id="PTHR10302">
    <property type="entry name" value="SINGLE-STRANDED DNA-BINDING PROTEIN"/>
    <property type="match status" value="1"/>
</dbReference>
<dbReference type="AlphaFoldDB" id="A0A855G8W9"/>